<organism evidence="1 2">
    <name type="scientific">Streptomyces macrosporus</name>
    <dbReference type="NCBI Taxonomy" id="44032"/>
    <lineage>
        <taxon>Bacteria</taxon>
        <taxon>Bacillati</taxon>
        <taxon>Actinomycetota</taxon>
        <taxon>Actinomycetes</taxon>
        <taxon>Kitasatosporales</taxon>
        <taxon>Streptomycetaceae</taxon>
        <taxon>Streptomyces</taxon>
    </lineage>
</organism>
<accession>A0ABN3KDY5</accession>
<sequence length="907" mass="96740">MAFPETPLPIRAELDLGDRWEDITPYWDEHSRIVITRGQRGEAATVDPTTCTLTLRNADGRFSPRNPVGPYYGRIGRNTPLRVSVGAGPSRLELTGDPAGHASTPHVPALDVGTALDVRIEVTADWRPSNSCMLIGKWTTGDRSWMLGLTNTGSLRVYWYGTAGIWWFSSRPLPSDLPERAAFRATIEVNTVASTATTRLYWAPTMDGPWTQLGADGNFTNVTTPIRAGGAPVRISGDDPTADIAWQPLVGQVHRAEVRAGADGPIVASPDFRGLHLGTTNFTDSAGRAWAVTTPAQVANWQTRFIGEVSTWPTKWGPSGYDAEAQITASGILRRLSQGQKALDSTLRRRIPSFSPIAYWPMEEDRDATQAYSPIAGVRPMKITDIQMGSDDSLPGSSALPTLGAAAAFSGTVPGAPAGEWHVEFVYRLDELPSTVQWLVDVHTTGAMRVLHVALLSDRIQLIGEDEDGKTHLIIEGGVADLVGSWARFRIFATTSGSNTSIRMGWIQIGGIGRTFDPHFYAGSPGRVTRVAKPGENGSSLQGMALGHVAVFATAGTTAFNRADHGFTGETASARITRLCAEEGVPVLVDAPEGSAAMGPQRPGTLLELLQECADADGGLLAEDPERIGLIYRARTTVYNQPVALPLRYGQGREVQPPLEPVDDDLAVRNDVTVSRPGGSSAHAVQADGPLSVQPPPAGVGRYDESTTLNLANDDQLPSHAGWRLHLGTVDEPRYPTVNLDLARASHLIPAVMGLRLRDRLTITGTPPQWAPGPIDQLVQGWTETLGVRTWGMQLACAPASPWTVGIVGDAVLGRVDTSGSVLASAATATATVLEVRATAGHPWTTDPADHPLDLEVGGETVTVSSTTHAAQDTYTRTVTTGWGTADSGQTWTTTGGSSSDYYVQGA</sequence>
<name>A0ABN3KDY5_9ACTN</name>
<gene>
    <name evidence="1" type="ORF">GCM10010405_46180</name>
</gene>
<reference evidence="1 2" key="1">
    <citation type="journal article" date="2019" name="Int. J. Syst. Evol. Microbiol.">
        <title>The Global Catalogue of Microorganisms (GCM) 10K type strain sequencing project: providing services to taxonomists for standard genome sequencing and annotation.</title>
        <authorList>
            <consortium name="The Broad Institute Genomics Platform"/>
            <consortium name="The Broad Institute Genome Sequencing Center for Infectious Disease"/>
            <person name="Wu L."/>
            <person name="Ma J."/>
        </authorList>
    </citation>
    <scope>NUCLEOTIDE SEQUENCE [LARGE SCALE GENOMIC DNA]</scope>
    <source>
        <strain evidence="1 2">JCM 6305</strain>
    </source>
</reference>
<evidence type="ECO:0008006" key="3">
    <source>
        <dbReference type="Google" id="ProtNLM"/>
    </source>
</evidence>
<proteinExistence type="predicted"/>
<comment type="caution">
    <text evidence="1">The sequence shown here is derived from an EMBL/GenBank/DDBJ whole genome shotgun (WGS) entry which is preliminary data.</text>
</comment>
<keyword evidence="2" id="KW-1185">Reference proteome</keyword>
<evidence type="ECO:0000313" key="1">
    <source>
        <dbReference type="EMBL" id="GAA2456905.1"/>
    </source>
</evidence>
<protein>
    <recommendedName>
        <fullName evidence="3">Minor tail protein</fullName>
    </recommendedName>
</protein>
<dbReference type="RefSeq" id="WP_344326642.1">
    <property type="nucleotide sequence ID" value="NZ_BAAASZ010000031.1"/>
</dbReference>
<dbReference type="Proteomes" id="UP001501638">
    <property type="component" value="Unassembled WGS sequence"/>
</dbReference>
<evidence type="ECO:0000313" key="2">
    <source>
        <dbReference type="Proteomes" id="UP001501638"/>
    </source>
</evidence>
<dbReference type="EMBL" id="BAAASZ010000031">
    <property type="protein sequence ID" value="GAA2456905.1"/>
    <property type="molecule type" value="Genomic_DNA"/>
</dbReference>